<reference evidence="1" key="1">
    <citation type="submission" date="2020-03" db="EMBL/GenBank/DDBJ databases">
        <title>The deep terrestrial virosphere.</title>
        <authorList>
            <person name="Holmfeldt K."/>
            <person name="Nilsson E."/>
            <person name="Simone D."/>
            <person name="Lopez-Fernandez M."/>
            <person name="Wu X."/>
            <person name="de Brujin I."/>
            <person name="Lundin D."/>
            <person name="Andersson A."/>
            <person name="Bertilsson S."/>
            <person name="Dopson M."/>
        </authorList>
    </citation>
    <scope>NUCLEOTIDE SEQUENCE</scope>
    <source>
        <strain evidence="1">MM415B01320</strain>
    </source>
</reference>
<proteinExistence type="predicted"/>
<accession>A0A6M3IPR6</accession>
<name>A0A6M3IPR6_9ZZZZ</name>
<sequence>MAESASEITAKVTAKMQEFQPRFERMDDDYEIWDMQETSSTMDYDRGKHKAVSSTKRDNDIHVISNDLRTFADQVQSTLTSAEMQIMVRMAEEEGVDKRDDIGKLERLMRFALDMADRRLRKQVVPILIDSTAWFSINRGSADARVLVYKTKSGDVIFDILPQDPRWMAFETCADGLLWTGYTTFRSGESLKNEWGYTEGVKSNNEVIDYWRQIDYGVFENAVVNRGNFVKKPTKYKMRSFPQIIVPVATRPPLASSSLDSTDMVEGYGDSVFAPAREINKTWNRVASIVATHANLLSKLPTINYYDEQGEILKSTVYLAEYVKNLPMGHNELKEVPMKDISPAIAGLLGMLSQQKERAMLPNIPTGPQPPSGTLYNLVQEQGNKIFNPQLKNLNYFYEEICRLIEEQLIDSDIKVDVKYEVKKKYFETTVKPVDLKKPHTIKVEFNAKSPWTQLDTAQVGQMLIDLGLPKTWVWENILKIDDTRLIRRLLALEAYEYSPEGIMREAVDVLMEMGYRFEASKLVEKMDLMDEQERQTVEGGQLPPAMGAG</sequence>
<organism evidence="1">
    <name type="scientific">viral metagenome</name>
    <dbReference type="NCBI Taxonomy" id="1070528"/>
    <lineage>
        <taxon>unclassified sequences</taxon>
        <taxon>metagenomes</taxon>
        <taxon>organismal metagenomes</taxon>
    </lineage>
</organism>
<protein>
    <submittedName>
        <fullName evidence="1">Uncharacterized protein</fullName>
    </submittedName>
</protein>
<evidence type="ECO:0000313" key="1">
    <source>
        <dbReference type="EMBL" id="QJA59258.1"/>
    </source>
</evidence>
<gene>
    <name evidence="1" type="ORF">MM415B01320_0009</name>
</gene>
<dbReference type="EMBL" id="MT141362">
    <property type="protein sequence ID" value="QJA59258.1"/>
    <property type="molecule type" value="Genomic_DNA"/>
</dbReference>
<dbReference type="AlphaFoldDB" id="A0A6M3IPR6"/>